<keyword evidence="1" id="KW-0863">Zinc-finger</keyword>
<dbReference type="EMBL" id="JAATIP010000132">
    <property type="protein sequence ID" value="KAF4368880.1"/>
    <property type="molecule type" value="Genomic_DNA"/>
</dbReference>
<dbReference type="InterPro" id="IPR001878">
    <property type="entry name" value="Znf_CCHC"/>
</dbReference>
<dbReference type="SUPFAM" id="SSF56219">
    <property type="entry name" value="DNase I-like"/>
    <property type="match status" value="1"/>
</dbReference>
<dbReference type="PROSITE" id="PS50158">
    <property type="entry name" value="ZF_CCHC"/>
    <property type="match status" value="1"/>
</dbReference>
<evidence type="ECO:0000256" key="1">
    <source>
        <dbReference type="PROSITE-ProRule" id="PRU00047"/>
    </source>
</evidence>
<dbReference type="Gene3D" id="3.60.10.10">
    <property type="entry name" value="Endonuclease/exonuclease/phosphatase"/>
    <property type="match status" value="1"/>
</dbReference>
<comment type="caution">
    <text evidence="4">The sequence shown here is derived from an EMBL/GenBank/DDBJ whole genome shotgun (WGS) entry which is preliminary data.</text>
</comment>
<evidence type="ECO:0000259" key="3">
    <source>
        <dbReference type="PROSITE" id="PS50158"/>
    </source>
</evidence>
<keyword evidence="1" id="KW-0479">Metal-binding</keyword>
<evidence type="ECO:0000256" key="2">
    <source>
        <dbReference type="SAM" id="MobiDB-lite"/>
    </source>
</evidence>
<name>A0A7J6FGJ4_CANSA</name>
<dbReference type="PANTHER" id="PTHR33710">
    <property type="entry name" value="BNAC02G09200D PROTEIN"/>
    <property type="match status" value="1"/>
</dbReference>
<dbReference type="Pfam" id="PF14111">
    <property type="entry name" value="DUF4283"/>
    <property type="match status" value="1"/>
</dbReference>
<reference evidence="4 5" key="1">
    <citation type="journal article" date="2020" name="bioRxiv">
        <title>Sequence and annotation of 42 cannabis genomes reveals extensive copy number variation in cannabinoid synthesis and pathogen resistance genes.</title>
        <authorList>
            <person name="Mckernan K.J."/>
            <person name="Helbert Y."/>
            <person name="Kane L.T."/>
            <person name="Ebling H."/>
            <person name="Zhang L."/>
            <person name="Liu B."/>
            <person name="Eaton Z."/>
            <person name="Mclaughlin S."/>
            <person name="Kingan S."/>
            <person name="Baybayan P."/>
            <person name="Concepcion G."/>
            <person name="Jordan M."/>
            <person name="Riva A."/>
            <person name="Barbazuk W."/>
            <person name="Harkins T."/>
        </authorList>
    </citation>
    <scope>NUCLEOTIDE SEQUENCE [LARGE SCALE GENOMIC DNA]</scope>
    <source>
        <strain evidence="5">cv. Jamaican Lion 4</strain>
        <tissue evidence="4">Leaf</tissue>
    </source>
</reference>
<proteinExistence type="predicted"/>
<dbReference type="GO" id="GO:0008270">
    <property type="term" value="F:zinc ion binding"/>
    <property type="evidence" value="ECO:0007669"/>
    <property type="project" value="UniProtKB-KW"/>
</dbReference>
<dbReference type="AlphaFoldDB" id="A0A7J6FGJ4"/>
<protein>
    <recommendedName>
        <fullName evidence="3">CCHC-type domain-containing protein</fullName>
    </recommendedName>
</protein>
<feature type="region of interest" description="Disordered" evidence="2">
    <location>
        <begin position="698"/>
        <end position="731"/>
    </location>
</feature>
<evidence type="ECO:0000313" key="4">
    <source>
        <dbReference type="EMBL" id="KAF4368880.1"/>
    </source>
</evidence>
<dbReference type="InterPro" id="IPR025836">
    <property type="entry name" value="Zn_knuckle_CX2CX4HX4C"/>
</dbReference>
<dbReference type="PANTHER" id="PTHR33710:SF62">
    <property type="entry name" value="DUF4283 DOMAIN PROTEIN"/>
    <property type="match status" value="1"/>
</dbReference>
<dbReference type="InterPro" id="IPR036691">
    <property type="entry name" value="Endo/exonu/phosph_ase_sf"/>
</dbReference>
<dbReference type="Pfam" id="PF14392">
    <property type="entry name" value="zf-CCHC_4"/>
    <property type="match status" value="1"/>
</dbReference>
<gene>
    <name evidence="4" type="ORF">F8388_021492</name>
</gene>
<keyword evidence="1" id="KW-0862">Zinc</keyword>
<dbReference type="Proteomes" id="UP000525078">
    <property type="component" value="Unassembled WGS sequence"/>
</dbReference>
<dbReference type="GO" id="GO:0003676">
    <property type="term" value="F:nucleic acid binding"/>
    <property type="evidence" value="ECO:0007669"/>
    <property type="project" value="InterPro"/>
</dbReference>
<feature type="domain" description="CCHC-type" evidence="3">
    <location>
        <begin position="212"/>
        <end position="227"/>
    </location>
</feature>
<evidence type="ECO:0000313" key="5">
    <source>
        <dbReference type="Proteomes" id="UP000525078"/>
    </source>
</evidence>
<sequence length="731" mass="81771">MDNSNGVDDLVNLTNRLVVEQEDDWEVNEEAAADFGKRSLMGRIVAKRGITGNLFQTMFSRIWRNVLNWKVKVLEGSTDANLIGLSFHSQQDARWVLDKQPWLFNGGFLILEEWPGTGNWQDAKLDQVFSWVKIRGFPLNIFTLNNVKRISAMAGEVSDIKWNSTQQIFLNNFVRVRIGFPLYRSIFVGRFVPSNGNKVWVQFKFEKLPLLCFKCGIWGHEQLDCENEEATELDVDGTVVPKYGSWLKDDDPTPNGFIAFHMRDDERSVDADLDLTHGQQSSSPGAQGVDDCRPVLVDTQKSPPVAVVGNNGTPMMVERGDGSYQQIRELGIVGSVNRTSTCDERGEVLPTGPTIGPKLNDSNLLVGREDHSRLGRLEGKGKEVVHEIQEVGMGGSFVQGMGVKASGAAGISQRRRLSIKNKARALGKGKEISASSALCEVAGGSHSGLGRGQEDELDIRVDSSSPGHIAGVVSGTDFDSWNLTCFYGNPDKQLRKFSWELLQNIGRETGGPWLCIGDFNEIVSLSEKVGGRMKSARAMEEFRVVIDMCQLIDFCTCKTELTWCNGHRDRGVMERLDRGLCNEEWLQLFEGADVKVLDWWESDHRALVVNLPIRGQMGTSSKGGLRSRFHFEEAWCEEDECKEIIQSNWDRGGSVDSAIGFRRKSKSCGVELKRWSLRKKKQLNEELRKAKKILNKLSNDQQPERDISINNEGSHMMKSIPLETHPSDGVV</sequence>
<organism evidence="4 5">
    <name type="scientific">Cannabis sativa</name>
    <name type="common">Hemp</name>
    <name type="synonym">Marijuana</name>
    <dbReference type="NCBI Taxonomy" id="3483"/>
    <lineage>
        <taxon>Eukaryota</taxon>
        <taxon>Viridiplantae</taxon>
        <taxon>Streptophyta</taxon>
        <taxon>Embryophyta</taxon>
        <taxon>Tracheophyta</taxon>
        <taxon>Spermatophyta</taxon>
        <taxon>Magnoliopsida</taxon>
        <taxon>eudicotyledons</taxon>
        <taxon>Gunneridae</taxon>
        <taxon>Pentapetalae</taxon>
        <taxon>rosids</taxon>
        <taxon>fabids</taxon>
        <taxon>Rosales</taxon>
        <taxon>Cannabaceae</taxon>
        <taxon>Cannabis</taxon>
    </lineage>
</organism>
<accession>A0A7J6FGJ4</accession>
<dbReference type="InterPro" id="IPR025558">
    <property type="entry name" value="DUF4283"/>
</dbReference>